<evidence type="ECO:0000313" key="2">
    <source>
        <dbReference type="EMBL" id="BES87201.1"/>
    </source>
</evidence>
<evidence type="ECO:0000256" key="1">
    <source>
        <dbReference type="SAM" id="MobiDB-lite"/>
    </source>
</evidence>
<evidence type="ECO:0000313" key="3">
    <source>
        <dbReference type="Proteomes" id="UP001307889"/>
    </source>
</evidence>
<keyword evidence="3" id="KW-1185">Reference proteome</keyword>
<name>A0ABN7A4U2_9HEMI</name>
<dbReference type="EMBL" id="AP028909">
    <property type="protein sequence ID" value="BES87201.1"/>
    <property type="molecule type" value="Genomic_DNA"/>
</dbReference>
<protein>
    <submittedName>
        <fullName evidence="2">Uncharacterized protein</fullName>
    </submittedName>
</protein>
<dbReference type="Proteomes" id="UP001307889">
    <property type="component" value="Chromosome 1"/>
</dbReference>
<sequence>MENLKIKSLFVEIFIPRTCLKVLIRFDTSGRDVKVKILLRCLGAVVSGRKSLRARKGLRSGVGRKEDPPKAAAVKPTKALVSSPPPGGGIDSSDSPLRPPPLRGAISYLQASPPCTPPQLNISAAPEILRTWLAFRCPLAIYPSPRCTV</sequence>
<feature type="region of interest" description="Disordered" evidence="1">
    <location>
        <begin position="56"/>
        <end position="105"/>
    </location>
</feature>
<accession>A0ABN7A4U2</accession>
<gene>
    <name evidence="2" type="ORF">NTJ_00006</name>
</gene>
<organism evidence="2 3">
    <name type="scientific">Nesidiocoris tenuis</name>
    <dbReference type="NCBI Taxonomy" id="355587"/>
    <lineage>
        <taxon>Eukaryota</taxon>
        <taxon>Metazoa</taxon>
        <taxon>Ecdysozoa</taxon>
        <taxon>Arthropoda</taxon>
        <taxon>Hexapoda</taxon>
        <taxon>Insecta</taxon>
        <taxon>Pterygota</taxon>
        <taxon>Neoptera</taxon>
        <taxon>Paraneoptera</taxon>
        <taxon>Hemiptera</taxon>
        <taxon>Heteroptera</taxon>
        <taxon>Panheteroptera</taxon>
        <taxon>Cimicomorpha</taxon>
        <taxon>Miridae</taxon>
        <taxon>Dicyphina</taxon>
        <taxon>Nesidiocoris</taxon>
    </lineage>
</organism>
<feature type="compositionally biased region" description="Low complexity" evidence="1">
    <location>
        <begin position="70"/>
        <end position="79"/>
    </location>
</feature>
<reference evidence="2 3" key="1">
    <citation type="submission" date="2023-09" db="EMBL/GenBank/DDBJ databases">
        <title>Nesidiocoris tenuis whole genome shotgun sequence.</title>
        <authorList>
            <person name="Shibata T."/>
            <person name="Shimoda M."/>
            <person name="Kobayashi T."/>
            <person name="Uehara T."/>
        </authorList>
    </citation>
    <scope>NUCLEOTIDE SEQUENCE [LARGE SCALE GENOMIC DNA]</scope>
    <source>
        <strain evidence="2 3">Japan</strain>
    </source>
</reference>
<proteinExistence type="predicted"/>